<feature type="transmembrane region" description="Helical" evidence="1">
    <location>
        <begin position="20"/>
        <end position="44"/>
    </location>
</feature>
<dbReference type="AlphaFoldDB" id="A0AAW4PVK5"/>
<evidence type="ECO:0000313" key="3">
    <source>
        <dbReference type="Proteomes" id="UP001430377"/>
    </source>
</evidence>
<dbReference type="Proteomes" id="UP001430377">
    <property type="component" value="Unassembled WGS sequence"/>
</dbReference>
<protein>
    <recommendedName>
        <fullName evidence="4">DUF4129 domain-containing protein</fullName>
    </recommendedName>
</protein>
<keyword evidence="1" id="KW-0472">Membrane</keyword>
<keyword evidence="1" id="KW-0812">Transmembrane</keyword>
<gene>
    <name evidence="2" type="ORF">EGH21_14805</name>
</gene>
<evidence type="ECO:0000313" key="2">
    <source>
        <dbReference type="EMBL" id="MBX0324297.1"/>
    </source>
</evidence>
<evidence type="ECO:0008006" key="4">
    <source>
        <dbReference type="Google" id="ProtNLM"/>
    </source>
</evidence>
<accession>A0AAW4PVK5</accession>
<dbReference type="EMBL" id="RKLR01000006">
    <property type="protein sequence ID" value="MBX0324297.1"/>
    <property type="molecule type" value="Genomic_DNA"/>
</dbReference>
<keyword evidence="1" id="KW-1133">Transmembrane helix</keyword>
<reference evidence="2 3" key="1">
    <citation type="submission" date="2021-06" db="EMBL/GenBank/DDBJ databases">
        <title>Halomicroarcula sp. a new haloarchaeum isolated from saline soil.</title>
        <authorList>
            <person name="Duran-Viseras A."/>
            <person name="Sanchez-Porro C."/>
            <person name="Ventosa A."/>
        </authorList>
    </citation>
    <scope>NUCLEOTIDE SEQUENCE [LARGE SCALE GENOMIC DNA]</scope>
    <source>
        <strain evidence="2 3">F13</strain>
    </source>
</reference>
<comment type="caution">
    <text evidence="2">The sequence shown here is derived from an EMBL/GenBank/DDBJ whole genome shotgun (WGS) entry which is preliminary data.</text>
</comment>
<name>A0AAW4PVK5_9EURY</name>
<keyword evidence="3" id="KW-1185">Reference proteome</keyword>
<sequence>MTEATDVGLDGLGDLPWARILLGGVGFLVMVGAFVTAGDLAAGVVSSLRAGVENDYLLVMAFGGVAVALASLVFLTSSDSVEVREMPAVEGPTPAPEPGERFDERLDGWRTVVPVVGRDVRETVRDRLRKAAIRTVAAERGWPEAKASSAVADGSWTDDPVAARFLATGGSRDTVGTGLRALAHGETPVRYRARRTMAAIVECHERTGGRSR</sequence>
<organism evidence="2 3">
    <name type="scientific">Haloarcula rubra</name>
    <dbReference type="NCBI Taxonomy" id="2487747"/>
    <lineage>
        <taxon>Archaea</taxon>
        <taxon>Methanobacteriati</taxon>
        <taxon>Methanobacteriota</taxon>
        <taxon>Stenosarchaea group</taxon>
        <taxon>Halobacteria</taxon>
        <taxon>Halobacteriales</taxon>
        <taxon>Haloarculaceae</taxon>
        <taxon>Haloarcula</taxon>
    </lineage>
</organism>
<dbReference type="RefSeq" id="WP_220619256.1">
    <property type="nucleotide sequence ID" value="NZ_RKLR01000006.1"/>
</dbReference>
<feature type="transmembrane region" description="Helical" evidence="1">
    <location>
        <begin position="56"/>
        <end position="75"/>
    </location>
</feature>
<dbReference type="InterPro" id="IPR055693">
    <property type="entry name" value="DUF7269"/>
</dbReference>
<dbReference type="Pfam" id="PF23933">
    <property type="entry name" value="DUF7269"/>
    <property type="match status" value="1"/>
</dbReference>
<proteinExistence type="predicted"/>
<evidence type="ECO:0000256" key="1">
    <source>
        <dbReference type="SAM" id="Phobius"/>
    </source>
</evidence>